<dbReference type="AlphaFoldDB" id="A0A1X7LKZ5"/>
<keyword evidence="1" id="KW-0812">Transmembrane</keyword>
<name>A0A1X7LKZ5_9BACL</name>
<evidence type="ECO:0000256" key="1">
    <source>
        <dbReference type="SAM" id="Phobius"/>
    </source>
</evidence>
<evidence type="ECO:0000313" key="3">
    <source>
        <dbReference type="Proteomes" id="UP000193834"/>
    </source>
</evidence>
<keyword evidence="3" id="KW-1185">Reference proteome</keyword>
<accession>A0A1X7LKZ5</accession>
<reference evidence="2 3" key="1">
    <citation type="submission" date="2017-04" db="EMBL/GenBank/DDBJ databases">
        <authorList>
            <person name="Afonso C.L."/>
            <person name="Miller P.J."/>
            <person name="Scott M.A."/>
            <person name="Spackman E."/>
            <person name="Goraichik I."/>
            <person name="Dimitrov K.M."/>
            <person name="Suarez D.L."/>
            <person name="Swayne D.E."/>
        </authorList>
    </citation>
    <scope>NUCLEOTIDE SEQUENCE [LARGE SCALE GENOMIC DNA]</scope>
    <source>
        <strain evidence="2 3">11</strain>
    </source>
</reference>
<keyword evidence="1" id="KW-1133">Transmembrane helix</keyword>
<evidence type="ECO:0000313" key="2">
    <source>
        <dbReference type="EMBL" id="SMG54465.1"/>
    </source>
</evidence>
<proteinExistence type="predicted"/>
<keyword evidence="1" id="KW-0472">Membrane</keyword>
<feature type="transmembrane region" description="Helical" evidence="1">
    <location>
        <begin position="44"/>
        <end position="64"/>
    </location>
</feature>
<dbReference type="STRING" id="1852522.SAMN06295960_3733"/>
<dbReference type="EMBL" id="FXAZ01000005">
    <property type="protein sequence ID" value="SMG54465.1"/>
    <property type="molecule type" value="Genomic_DNA"/>
</dbReference>
<sequence>MSHSYSICTKSRRVNSAAFCIPSLWGVITIVAHMQILYYKLLDLGMGLPNGRLVLYMGLVYLALAI</sequence>
<organism evidence="2 3">
    <name type="scientific">Paenibacillus aquistagni</name>
    <dbReference type="NCBI Taxonomy" id="1852522"/>
    <lineage>
        <taxon>Bacteria</taxon>
        <taxon>Bacillati</taxon>
        <taxon>Bacillota</taxon>
        <taxon>Bacilli</taxon>
        <taxon>Bacillales</taxon>
        <taxon>Paenibacillaceae</taxon>
        <taxon>Paenibacillus</taxon>
    </lineage>
</organism>
<gene>
    <name evidence="2" type="ORF">SAMN06295960_3733</name>
</gene>
<protein>
    <submittedName>
        <fullName evidence="2">Uncharacterized protein</fullName>
    </submittedName>
</protein>
<dbReference type="Proteomes" id="UP000193834">
    <property type="component" value="Unassembled WGS sequence"/>
</dbReference>
<feature type="transmembrane region" description="Helical" evidence="1">
    <location>
        <begin position="16"/>
        <end position="38"/>
    </location>
</feature>